<dbReference type="EMBL" id="GFPF01001752">
    <property type="protein sequence ID" value="MAA12898.1"/>
    <property type="molecule type" value="Transcribed_RNA"/>
</dbReference>
<accession>A0A224Y5R2</accession>
<sequence>MANERLHYTKFPTSSAGLLYNLWRSSARPTELVCKEQVQDNNATCNYVNSRFLKLYDGVQNPTSLIPQDRLQISASLDISFRAHLQDLFQSSSTKQVLKN</sequence>
<organism evidence="1">
    <name type="scientific">Rhipicephalus zambeziensis</name>
    <dbReference type="NCBI Taxonomy" id="60191"/>
    <lineage>
        <taxon>Eukaryota</taxon>
        <taxon>Metazoa</taxon>
        <taxon>Ecdysozoa</taxon>
        <taxon>Arthropoda</taxon>
        <taxon>Chelicerata</taxon>
        <taxon>Arachnida</taxon>
        <taxon>Acari</taxon>
        <taxon>Parasitiformes</taxon>
        <taxon>Ixodida</taxon>
        <taxon>Ixodoidea</taxon>
        <taxon>Ixodidae</taxon>
        <taxon>Rhipicephalinae</taxon>
        <taxon>Rhipicephalus</taxon>
        <taxon>Rhipicephalus</taxon>
    </lineage>
</organism>
<reference evidence="1" key="1">
    <citation type="journal article" date="2017" name="Parasit. Vectors">
        <title>Sialotranscriptomics of Rhipicephalus zambeziensis reveals intricate expression profiles of secretory proteins and suggests tight temporal transcriptional regulation during blood-feeding.</title>
        <authorList>
            <person name="de Castro M.H."/>
            <person name="de Klerk D."/>
            <person name="Pienaar R."/>
            <person name="Rees D.J.G."/>
            <person name="Mans B.J."/>
        </authorList>
    </citation>
    <scope>NUCLEOTIDE SEQUENCE</scope>
    <source>
        <tissue evidence="1">Salivary glands</tissue>
    </source>
</reference>
<protein>
    <submittedName>
        <fullName evidence="1">Uncharacterized protein</fullName>
    </submittedName>
</protein>
<dbReference type="AlphaFoldDB" id="A0A224Y5R2"/>
<evidence type="ECO:0000313" key="1">
    <source>
        <dbReference type="EMBL" id="MAA12898.1"/>
    </source>
</evidence>
<proteinExistence type="predicted"/>
<name>A0A224Y5R2_9ACAR</name>